<dbReference type="EMBL" id="CP013099">
    <property type="protein sequence ID" value="ALP51812.1"/>
    <property type="molecule type" value="Genomic_DNA"/>
</dbReference>
<dbReference type="Proteomes" id="UP000055136">
    <property type="component" value="Chromosome"/>
</dbReference>
<sequence>MYKPVVIIGVGEMGGVFARGILRSGYPLYPVTRAMDPMTVAAAVPKPEFVLVAVAEQDLHATLANIPPAWRDRLVLLQNELLPRDWRDYPFTDPTVISVWFEKKRGQDTKVLLPSPVHGPHAQAIQEALGQLDIPCRVVDSDAAMEYELLRKNVYILTTNIAGLESGGTVNELWRDHEALARAVADEVMQVQATLVDHPLPHARLLEGMLEAFDGDPEHKCTGRSAPARLKRALAQADAAGLQVPTLRQLGTTL</sequence>
<proteinExistence type="predicted"/>
<dbReference type="SUPFAM" id="SSF51735">
    <property type="entry name" value="NAD(P)-binding Rossmann-fold domains"/>
    <property type="match status" value="1"/>
</dbReference>
<evidence type="ECO:0008006" key="3">
    <source>
        <dbReference type="Google" id="ProtNLM"/>
    </source>
</evidence>
<dbReference type="STRING" id="1748243.Tel_00915"/>
<dbReference type="AlphaFoldDB" id="A0A0S2T9I9"/>
<gene>
    <name evidence="1" type="ORF">Tel_00915</name>
</gene>
<dbReference type="Gene3D" id="3.40.50.720">
    <property type="entry name" value="NAD(P)-binding Rossmann-like Domain"/>
    <property type="match status" value="1"/>
</dbReference>
<organism evidence="1 2">
    <name type="scientific">Candidatus Tenderia electrophaga</name>
    <dbReference type="NCBI Taxonomy" id="1748243"/>
    <lineage>
        <taxon>Bacteria</taxon>
        <taxon>Pseudomonadati</taxon>
        <taxon>Pseudomonadota</taxon>
        <taxon>Gammaproteobacteria</taxon>
        <taxon>Candidatus Tenderiales</taxon>
        <taxon>Candidatus Tenderiaceae</taxon>
        <taxon>Candidatus Tenderia</taxon>
    </lineage>
</organism>
<protein>
    <recommendedName>
        <fullName evidence="3">Ketopantoate reductase N-terminal domain-containing protein</fullName>
    </recommendedName>
</protein>
<dbReference type="KEGG" id="tee:Tel_00915"/>
<name>A0A0S2T9I9_9GAMM</name>
<dbReference type="InterPro" id="IPR036291">
    <property type="entry name" value="NAD(P)-bd_dom_sf"/>
</dbReference>
<evidence type="ECO:0000313" key="1">
    <source>
        <dbReference type="EMBL" id="ALP51812.1"/>
    </source>
</evidence>
<accession>A0A0S2T9I9</accession>
<reference evidence="1" key="1">
    <citation type="submission" date="2015-10" db="EMBL/GenBank/DDBJ databases">
        <title>Description of Candidatus Tenderia electrophaga gen. nov, sp. nov., an Uncultivated Electroautotroph from a Biocathode Enrichment.</title>
        <authorList>
            <person name="Eddie B.J."/>
            <person name="Malanoski A.P."/>
            <person name="Wang Z."/>
            <person name="Hall R.J."/>
            <person name="Oh S.D."/>
            <person name="Heiner C."/>
            <person name="Lin B."/>
            <person name="Strycharz-Glaven S.M."/>
        </authorList>
    </citation>
    <scope>NUCLEOTIDE SEQUENCE [LARGE SCALE GENOMIC DNA]</scope>
    <source>
        <strain evidence="1">NRL1</strain>
    </source>
</reference>
<evidence type="ECO:0000313" key="2">
    <source>
        <dbReference type="Proteomes" id="UP000055136"/>
    </source>
</evidence>
<keyword evidence="2" id="KW-1185">Reference proteome</keyword>